<accession>A0A8C6SEP9</accession>
<dbReference type="AlphaFoldDB" id="A0A8C6SEP9"/>
<reference evidence="2" key="1">
    <citation type="submission" date="2025-08" db="UniProtKB">
        <authorList>
            <consortium name="Ensembl"/>
        </authorList>
    </citation>
    <scope>IDENTIFICATION</scope>
</reference>
<proteinExistence type="predicted"/>
<dbReference type="PANTHER" id="PTHR45784:SF3">
    <property type="entry name" value="C-TYPE LECTIN DOMAIN FAMILY 4 MEMBER K-LIKE-RELATED"/>
    <property type="match status" value="1"/>
</dbReference>
<dbReference type="Proteomes" id="UP000694523">
    <property type="component" value="Unplaced"/>
</dbReference>
<evidence type="ECO:0000313" key="3">
    <source>
        <dbReference type="Proteomes" id="UP000694523"/>
    </source>
</evidence>
<dbReference type="PROSITE" id="PS50041">
    <property type="entry name" value="C_TYPE_LECTIN_2"/>
    <property type="match status" value="1"/>
</dbReference>
<dbReference type="InterPro" id="IPR016186">
    <property type="entry name" value="C-type_lectin-like/link_sf"/>
</dbReference>
<protein>
    <recommendedName>
        <fullName evidence="1">C-type lectin domain-containing protein</fullName>
    </recommendedName>
</protein>
<feature type="domain" description="C-type lectin" evidence="1">
    <location>
        <begin position="77"/>
        <end position="187"/>
    </location>
</feature>
<dbReference type="Ensembl" id="ENSNMLT00000003258.1">
    <property type="protein sequence ID" value="ENSNMLP00000002828.1"/>
    <property type="gene ID" value="ENSNMLG00000002055.1"/>
</dbReference>
<name>A0A8C6SEP9_9GOBI</name>
<dbReference type="InterPro" id="IPR016187">
    <property type="entry name" value="CTDL_fold"/>
</dbReference>
<dbReference type="Pfam" id="PF00059">
    <property type="entry name" value="Lectin_C"/>
    <property type="match status" value="1"/>
</dbReference>
<sequence length="194" mass="22528">MRLVSGQNLDENEEFINKTVEGGRNLEWWIGLFKALPISSGEEEFCSLNKTCAKLTANNNLAKDNSVDVHPTDHMVLVKERKTWEEALLHCRRNYGELAMMTDEHEQRKVLARAKMADTDYVWVGLHFSCFFEEWLWVNGHWVASDDQHWKNRNERPDCNVSGAMQKTGKGKWVKRPSEDRYNFVCAVHCGPNK</sequence>
<dbReference type="Gene3D" id="3.10.100.10">
    <property type="entry name" value="Mannose-Binding Protein A, subunit A"/>
    <property type="match status" value="1"/>
</dbReference>
<keyword evidence="3" id="KW-1185">Reference proteome</keyword>
<dbReference type="CDD" id="cd00037">
    <property type="entry name" value="CLECT"/>
    <property type="match status" value="1"/>
</dbReference>
<dbReference type="SMART" id="SM00034">
    <property type="entry name" value="CLECT"/>
    <property type="match status" value="1"/>
</dbReference>
<dbReference type="SUPFAM" id="SSF56436">
    <property type="entry name" value="C-type lectin-like"/>
    <property type="match status" value="1"/>
</dbReference>
<reference evidence="2" key="2">
    <citation type="submission" date="2025-09" db="UniProtKB">
        <authorList>
            <consortium name="Ensembl"/>
        </authorList>
    </citation>
    <scope>IDENTIFICATION</scope>
</reference>
<dbReference type="InterPro" id="IPR001304">
    <property type="entry name" value="C-type_lectin-like"/>
</dbReference>
<organism evidence="2 3">
    <name type="scientific">Neogobius melanostomus</name>
    <name type="common">round goby</name>
    <dbReference type="NCBI Taxonomy" id="47308"/>
    <lineage>
        <taxon>Eukaryota</taxon>
        <taxon>Metazoa</taxon>
        <taxon>Chordata</taxon>
        <taxon>Craniata</taxon>
        <taxon>Vertebrata</taxon>
        <taxon>Euteleostomi</taxon>
        <taxon>Actinopterygii</taxon>
        <taxon>Neopterygii</taxon>
        <taxon>Teleostei</taxon>
        <taxon>Neoteleostei</taxon>
        <taxon>Acanthomorphata</taxon>
        <taxon>Gobiaria</taxon>
        <taxon>Gobiiformes</taxon>
        <taxon>Gobioidei</taxon>
        <taxon>Gobiidae</taxon>
        <taxon>Benthophilinae</taxon>
        <taxon>Neogobiini</taxon>
        <taxon>Neogobius</taxon>
    </lineage>
</organism>
<evidence type="ECO:0000313" key="2">
    <source>
        <dbReference type="Ensembl" id="ENSNMLP00000002828.1"/>
    </source>
</evidence>
<dbReference type="PANTHER" id="PTHR45784">
    <property type="entry name" value="C-TYPE LECTIN DOMAIN FAMILY 20 MEMBER A-RELATED"/>
    <property type="match status" value="1"/>
</dbReference>
<evidence type="ECO:0000259" key="1">
    <source>
        <dbReference type="PROSITE" id="PS50041"/>
    </source>
</evidence>